<dbReference type="Pfam" id="PF08016">
    <property type="entry name" value="PKD_channel"/>
    <property type="match status" value="1"/>
</dbReference>
<evidence type="ECO:0000256" key="7">
    <source>
        <dbReference type="SAM" id="MobiDB-lite"/>
    </source>
</evidence>
<feature type="domain" description="Polycystin" evidence="10">
    <location>
        <begin position="142"/>
        <end position="231"/>
    </location>
</feature>
<feature type="region of interest" description="Disordered" evidence="7">
    <location>
        <begin position="1"/>
        <end position="54"/>
    </location>
</feature>
<evidence type="ECO:0008006" key="13">
    <source>
        <dbReference type="Google" id="ProtNLM"/>
    </source>
</evidence>
<keyword evidence="5 8" id="KW-0472">Membrane</keyword>
<feature type="transmembrane region" description="Helical" evidence="8">
    <location>
        <begin position="571"/>
        <end position="593"/>
    </location>
</feature>
<feature type="transmembrane region" description="Helical" evidence="8">
    <location>
        <begin position="474"/>
        <end position="494"/>
    </location>
</feature>
<dbReference type="Pfam" id="PF20519">
    <property type="entry name" value="Polycystin_dom"/>
    <property type="match status" value="2"/>
</dbReference>
<keyword evidence="12" id="KW-1185">Reference proteome</keyword>
<evidence type="ECO:0000256" key="3">
    <source>
        <dbReference type="ARBA" id="ARBA00022692"/>
    </source>
</evidence>
<evidence type="ECO:0000256" key="6">
    <source>
        <dbReference type="SAM" id="Coils"/>
    </source>
</evidence>
<feature type="domain" description="Polycystin cation channel PKD1/PKD2" evidence="9">
    <location>
        <begin position="445"/>
        <end position="659"/>
    </location>
</feature>
<feature type="transmembrane region" description="Helical" evidence="8">
    <location>
        <begin position="76"/>
        <end position="93"/>
    </location>
</feature>
<evidence type="ECO:0000256" key="1">
    <source>
        <dbReference type="ARBA" id="ARBA00004141"/>
    </source>
</evidence>
<proteinExistence type="inferred from homology"/>
<dbReference type="EMBL" id="JBIMZQ010000009">
    <property type="protein sequence ID" value="KAL3669225.1"/>
    <property type="molecule type" value="Genomic_DNA"/>
</dbReference>
<reference evidence="11 12" key="1">
    <citation type="submission" date="2024-09" db="EMBL/GenBank/DDBJ databases">
        <title>Genome sequencing and assembly of Phytophthora oleae, isolate VK10A, causative agent of rot of olive drupes.</title>
        <authorList>
            <person name="Conti Taguali S."/>
            <person name="Riolo M."/>
            <person name="La Spada F."/>
            <person name="Cacciola S.O."/>
            <person name="Dionisio G."/>
        </authorList>
    </citation>
    <scope>NUCLEOTIDE SEQUENCE [LARGE SCALE GENOMIC DNA]</scope>
    <source>
        <strain evidence="11 12">VK10A</strain>
    </source>
</reference>
<organism evidence="11 12">
    <name type="scientific">Phytophthora oleae</name>
    <dbReference type="NCBI Taxonomy" id="2107226"/>
    <lineage>
        <taxon>Eukaryota</taxon>
        <taxon>Sar</taxon>
        <taxon>Stramenopiles</taxon>
        <taxon>Oomycota</taxon>
        <taxon>Peronosporomycetes</taxon>
        <taxon>Peronosporales</taxon>
        <taxon>Peronosporaceae</taxon>
        <taxon>Phytophthora</taxon>
    </lineage>
</organism>
<sequence length="923" mass="101633">MLRRHRVGDDLEAEPDQTSKAEDDIKSAELSVAAPTSPRPTTPNAPSLGTEAQVQRDEKIKRIARNPVPFGSLVEAASYVVFLILFILVTTVVEENTQAFYFANRLKTSLVDQSFTVPTVTSTSSTPTTSLVSDRAVLQTSFTSIRDQAQMWAFLQGPFADVVYGATESTASGAGISSSNRLLGGVRLRTLRVKAGSCPSLSQIPEYETIVPFCYGKFSSGVEETKGYGLILNSADIVASVSYAAARLFFKDLEINGVTKTYAHLQSCNSDCERICGEEFGVDKFRYTSQCTAQCAVQCSCIYKEPAGIRLCTDPNPNGEGGETPRAIHAYNWSSAKETKAQSVHGYTDVSFPGSGYVVDLGLNGTFSREKLVKLKGDRYLDLPTRALIVDFTVYNAYLQLFNIVELVVEFPASGGAFVQLSGEVLRLFRYSSGSTGRIVLEGFVVFYIVIQWWRMLKGMYREGVKSFLTASPWNTLTALHLVVFAATIAVRLYTIDLVYGTMSGKVSKAITSVSLEEIPTLQGLATVLYAESVVESINAALVWLKLLQYTTVSKRMSLLLRMLGRAARDLAWFFVCFLVCICAFAQIGLLLFGLDVRGFSSLGSAIVTLLQAVAGELDYTGMADSHRVAGPVFYILYYLLLLLILVNVFLAIINDAYIQTITEQEEEDEEFAIAQSHAVGWNESGDVVDANADVSPSEERALQAARREMEQLRKYPFSKGFSSAWKLLVADVKRAISEIRNGNNGVNSTKVDPLIMLPATGNKWPLPSETASRKLTRHVKRQVATELLEAEDRLRVSQRVELQQSQIENLRHTVDEDVATRLEALAESNRLKTKRMQDLEKTLGSIEKLCQQLVSDTACLRVDSDEEEQKSRTSRSSRTSSPALGGERKSSGGSKRSLSSAILTNRQKEAARRGEEVEEINL</sequence>
<dbReference type="Proteomes" id="UP001632037">
    <property type="component" value="Unassembled WGS sequence"/>
</dbReference>
<feature type="domain" description="Polycystin" evidence="10">
    <location>
        <begin position="331"/>
        <end position="421"/>
    </location>
</feature>
<feature type="coiled-coil region" evidence="6">
    <location>
        <begin position="823"/>
        <end position="857"/>
    </location>
</feature>
<evidence type="ECO:0000256" key="5">
    <source>
        <dbReference type="ARBA" id="ARBA00023136"/>
    </source>
</evidence>
<dbReference type="InterPro" id="IPR046791">
    <property type="entry name" value="Polycystin_dom"/>
</dbReference>
<keyword evidence="3 8" id="KW-0812">Transmembrane</keyword>
<protein>
    <recommendedName>
        <fullName evidence="13">Polycystin cation channel PKD1/PKD2 domain-containing protein</fullName>
    </recommendedName>
</protein>
<feature type="transmembrane region" description="Helical" evidence="8">
    <location>
        <begin position="632"/>
        <end position="654"/>
    </location>
</feature>
<feature type="compositionally biased region" description="Low complexity" evidence="7">
    <location>
        <begin position="875"/>
        <end position="901"/>
    </location>
</feature>
<dbReference type="InterPro" id="IPR051223">
    <property type="entry name" value="Polycystin"/>
</dbReference>
<comment type="similarity">
    <text evidence="2">Belongs to the polycystin family.</text>
</comment>
<feature type="compositionally biased region" description="Basic and acidic residues" evidence="7">
    <location>
        <begin position="17"/>
        <end position="27"/>
    </location>
</feature>
<keyword evidence="4 8" id="KW-1133">Transmembrane helix</keyword>
<gene>
    <name evidence="11" type="ORF">V7S43_005608</name>
</gene>
<evidence type="ECO:0000313" key="12">
    <source>
        <dbReference type="Proteomes" id="UP001632037"/>
    </source>
</evidence>
<dbReference type="PANTHER" id="PTHR10877">
    <property type="entry name" value="POLYCYSTIN FAMILY MEMBER"/>
    <property type="match status" value="1"/>
</dbReference>
<dbReference type="InterPro" id="IPR013122">
    <property type="entry name" value="PKD1_2_channel"/>
</dbReference>
<accession>A0ABD3FQL6</accession>
<feature type="transmembrane region" description="Helical" evidence="8">
    <location>
        <begin position="436"/>
        <end position="454"/>
    </location>
</feature>
<dbReference type="AlphaFoldDB" id="A0ABD3FQL6"/>
<dbReference type="Gene3D" id="1.10.287.70">
    <property type="match status" value="1"/>
</dbReference>
<evidence type="ECO:0000259" key="9">
    <source>
        <dbReference type="Pfam" id="PF08016"/>
    </source>
</evidence>
<evidence type="ECO:0000256" key="4">
    <source>
        <dbReference type="ARBA" id="ARBA00022989"/>
    </source>
</evidence>
<evidence type="ECO:0000256" key="8">
    <source>
        <dbReference type="SAM" id="Phobius"/>
    </source>
</evidence>
<keyword evidence="6" id="KW-0175">Coiled coil</keyword>
<feature type="compositionally biased region" description="Polar residues" evidence="7">
    <location>
        <begin position="44"/>
        <end position="53"/>
    </location>
</feature>
<dbReference type="GO" id="GO:0016020">
    <property type="term" value="C:membrane"/>
    <property type="evidence" value="ECO:0007669"/>
    <property type="project" value="UniProtKB-SubCell"/>
</dbReference>
<evidence type="ECO:0000259" key="10">
    <source>
        <dbReference type="Pfam" id="PF20519"/>
    </source>
</evidence>
<evidence type="ECO:0000256" key="2">
    <source>
        <dbReference type="ARBA" id="ARBA00007200"/>
    </source>
</evidence>
<comment type="subcellular location">
    <subcellularLocation>
        <location evidence="1">Membrane</location>
        <topology evidence="1">Multi-pass membrane protein</topology>
    </subcellularLocation>
</comment>
<feature type="compositionally biased region" description="Basic and acidic residues" evidence="7">
    <location>
        <begin position="907"/>
        <end position="916"/>
    </location>
</feature>
<dbReference type="PANTHER" id="PTHR10877:SF183">
    <property type="entry name" value="AT14535P-RELATED"/>
    <property type="match status" value="1"/>
</dbReference>
<evidence type="ECO:0000313" key="11">
    <source>
        <dbReference type="EMBL" id="KAL3669225.1"/>
    </source>
</evidence>
<name>A0ABD3FQL6_9STRA</name>
<comment type="caution">
    <text evidence="11">The sequence shown here is derived from an EMBL/GenBank/DDBJ whole genome shotgun (WGS) entry which is preliminary data.</text>
</comment>
<feature type="region of interest" description="Disordered" evidence="7">
    <location>
        <begin position="863"/>
        <end position="923"/>
    </location>
</feature>